<keyword evidence="3" id="KW-0325">Glycoprotein</keyword>
<reference evidence="8" key="1">
    <citation type="submission" date="2016-04" db="EMBL/GenBank/DDBJ databases">
        <authorList>
            <person name="Calderon-Fernandez G.M.Sr."/>
        </authorList>
    </citation>
    <scope>NUCLEOTIDE SEQUENCE</scope>
    <source>
        <strain evidence="8">Int1</strain>
        <tissue evidence="8">Integument</tissue>
    </source>
</reference>
<evidence type="ECO:0000313" key="8">
    <source>
        <dbReference type="EMBL" id="JAR99953.1"/>
    </source>
</evidence>
<dbReference type="GO" id="GO:0006508">
    <property type="term" value="P:proteolysis"/>
    <property type="evidence" value="ECO:0007669"/>
    <property type="project" value="UniProtKB-KW"/>
</dbReference>
<evidence type="ECO:0000256" key="5">
    <source>
        <dbReference type="RuleBase" id="RU363034"/>
    </source>
</evidence>
<dbReference type="PANTHER" id="PTHR24252:SF7">
    <property type="entry name" value="HYALIN"/>
    <property type="match status" value="1"/>
</dbReference>
<organism evidence="8">
    <name type="scientific">Triatoma infestans</name>
    <name type="common">Assassin bug</name>
    <dbReference type="NCBI Taxonomy" id="30076"/>
    <lineage>
        <taxon>Eukaryota</taxon>
        <taxon>Metazoa</taxon>
        <taxon>Ecdysozoa</taxon>
        <taxon>Arthropoda</taxon>
        <taxon>Hexapoda</taxon>
        <taxon>Insecta</taxon>
        <taxon>Pterygota</taxon>
        <taxon>Neoptera</taxon>
        <taxon>Paraneoptera</taxon>
        <taxon>Hemiptera</taxon>
        <taxon>Heteroptera</taxon>
        <taxon>Panheteroptera</taxon>
        <taxon>Cimicomorpha</taxon>
        <taxon>Reduviidae</taxon>
        <taxon>Triatominae</taxon>
        <taxon>Triatoma</taxon>
    </lineage>
</organism>
<evidence type="ECO:0000256" key="6">
    <source>
        <dbReference type="SAM" id="Phobius"/>
    </source>
</evidence>
<dbReference type="Gene3D" id="2.40.10.10">
    <property type="entry name" value="Trypsin-like serine proteases"/>
    <property type="match status" value="2"/>
</dbReference>
<dbReference type="Pfam" id="PF00089">
    <property type="entry name" value="Trypsin"/>
    <property type="match status" value="1"/>
</dbReference>
<dbReference type="GO" id="GO:0004252">
    <property type="term" value="F:serine-type endopeptidase activity"/>
    <property type="evidence" value="ECO:0007669"/>
    <property type="project" value="InterPro"/>
</dbReference>
<reference evidence="8" key="2">
    <citation type="journal article" date="2017" name="J. Med. Entomol.">
        <title>Transcriptome Analysis of the Triatoma infestans (Hemiptera: Reduviidae) Integument.</title>
        <authorList>
            <person name="Calderon-Fernandez G.M."/>
            <person name="Moriconi D.E."/>
            <person name="Dulbecco A.B."/>
            <person name="Juarez M.P."/>
        </authorList>
    </citation>
    <scope>NUCLEOTIDE SEQUENCE</scope>
    <source>
        <strain evidence="8">Int1</strain>
        <tissue evidence="8">Integument</tissue>
    </source>
</reference>
<dbReference type="InterPro" id="IPR001254">
    <property type="entry name" value="Trypsin_dom"/>
</dbReference>
<keyword evidence="5" id="KW-0720">Serine protease</keyword>
<dbReference type="PROSITE" id="PS00134">
    <property type="entry name" value="TRYPSIN_HIS"/>
    <property type="match status" value="1"/>
</dbReference>
<protein>
    <submittedName>
        <fullName evidence="8">Serine protease snake-like protein</fullName>
    </submittedName>
</protein>
<keyword evidence="6" id="KW-1133">Transmembrane helix</keyword>
<keyword evidence="6" id="KW-0472">Membrane</keyword>
<dbReference type="PANTHER" id="PTHR24252">
    <property type="entry name" value="ACROSIN-RELATED"/>
    <property type="match status" value="1"/>
</dbReference>
<dbReference type="SUPFAM" id="SSF50494">
    <property type="entry name" value="Trypsin-like serine proteases"/>
    <property type="match status" value="1"/>
</dbReference>
<keyword evidence="2" id="KW-1015">Disulfide bond</keyword>
<evidence type="ECO:0000259" key="7">
    <source>
        <dbReference type="PROSITE" id="PS50240"/>
    </source>
</evidence>
<evidence type="ECO:0000256" key="2">
    <source>
        <dbReference type="ARBA" id="ARBA00023157"/>
    </source>
</evidence>
<keyword evidence="6" id="KW-0812">Transmembrane</keyword>
<dbReference type="PROSITE" id="PS50240">
    <property type="entry name" value="TRYPSIN_DOM"/>
    <property type="match status" value="1"/>
</dbReference>
<dbReference type="InterPro" id="IPR033116">
    <property type="entry name" value="TRYPSIN_SER"/>
</dbReference>
<evidence type="ECO:0000256" key="4">
    <source>
        <dbReference type="ARBA" id="ARBA00024195"/>
    </source>
</evidence>
<keyword evidence="1" id="KW-0732">Signal</keyword>
<feature type="non-terminal residue" evidence="8">
    <location>
        <position position="1"/>
    </location>
</feature>
<evidence type="ECO:0000256" key="3">
    <source>
        <dbReference type="ARBA" id="ARBA00023180"/>
    </source>
</evidence>
<dbReference type="PRINTS" id="PR00722">
    <property type="entry name" value="CHYMOTRYPSIN"/>
</dbReference>
<feature type="domain" description="Peptidase S1" evidence="7">
    <location>
        <begin position="173"/>
        <end position="426"/>
    </location>
</feature>
<name>A0A170YIQ1_TRIIF</name>
<dbReference type="InterPro" id="IPR043504">
    <property type="entry name" value="Peptidase_S1_PA_chymotrypsin"/>
</dbReference>
<feature type="transmembrane region" description="Helical" evidence="6">
    <location>
        <begin position="12"/>
        <end position="38"/>
    </location>
</feature>
<dbReference type="InterPro" id="IPR001314">
    <property type="entry name" value="Peptidase_S1A"/>
</dbReference>
<accession>A0A170YIQ1</accession>
<dbReference type="PROSITE" id="PS00135">
    <property type="entry name" value="TRYPSIN_SER"/>
    <property type="match status" value="1"/>
</dbReference>
<dbReference type="InterPro" id="IPR009003">
    <property type="entry name" value="Peptidase_S1_PA"/>
</dbReference>
<sequence>DGQGRTIRRVFFLCFEYCLLVNMIIKIYQLFIVLFMLLGKFASSSFLQYEEGDECDIKRSHRTCQNVKKCPTEAEAVRKGLEPDICGLRQLQLVCCSKTVKKSISNKKYLLLKEEANNKRKHIIKRAAPGEKSRRMCEKYAESVYSYEEPQILLPGTTKVKIDNCGIRETPLIVGGELARPKEFPHMALIGHSENDDESAIINWQCGGSLISERWIVSAAHCTATKRGLAKWATLGDLKVLSNDDEEYTDPVTLRIVERVDHPEYQSGRGYNDIALYKLERDVKFNAYIRPICLNTDTRPYSGKAIASGWGNTKWRGSSSQDLLRVVLNLYDTNECDNAFKKAQKPGILIKTPQGISSHNLVCAWERGKDTCQGDSGGPLQIKLKQPYCMYSIIGITSFGDECAKDLPGVYTRVSHYISWIETIVWP</sequence>
<evidence type="ECO:0000256" key="1">
    <source>
        <dbReference type="ARBA" id="ARBA00022729"/>
    </source>
</evidence>
<dbReference type="EMBL" id="GEMB01003260">
    <property type="protein sequence ID" value="JAR99953.1"/>
    <property type="molecule type" value="Transcribed_RNA"/>
</dbReference>
<comment type="similarity">
    <text evidence="4">Belongs to the peptidase S1 family. CLIP subfamily.</text>
</comment>
<keyword evidence="5" id="KW-0378">Hydrolase</keyword>
<dbReference type="CDD" id="cd00190">
    <property type="entry name" value="Tryp_SPc"/>
    <property type="match status" value="1"/>
</dbReference>
<keyword evidence="5 8" id="KW-0645">Protease</keyword>
<dbReference type="FunFam" id="2.40.10.10:FF:000028">
    <property type="entry name" value="Serine protease easter"/>
    <property type="match status" value="1"/>
</dbReference>
<dbReference type="SMART" id="SM00020">
    <property type="entry name" value="Tryp_SPc"/>
    <property type="match status" value="1"/>
</dbReference>
<dbReference type="AlphaFoldDB" id="A0A170YIQ1"/>
<dbReference type="InterPro" id="IPR018114">
    <property type="entry name" value="TRYPSIN_HIS"/>
</dbReference>
<proteinExistence type="inferred from homology"/>